<feature type="transmembrane region" description="Helical" evidence="7">
    <location>
        <begin position="79"/>
        <end position="99"/>
    </location>
</feature>
<dbReference type="Pfam" id="PF00528">
    <property type="entry name" value="BPD_transp_1"/>
    <property type="match status" value="1"/>
</dbReference>
<dbReference type="InterPro" id="IPR050809">
    <property type="entry name" value="UgpAE/MalFG_permease"/>
</dbReference>
<keyword evidence="3" id="KW-1003">Cell membrane</keyword>
<dbReference type="InterPro" id="IPR000515">
    <property type="entry name" value="MetI-like"/>
</dbReference>
<evidence type="ECO:0000256" key="2">
    <source>
        <dbReference type="ARBA" id="ARBA00022448"/>
    </source>
</evidence>
<evidence type="ECO:0000313" key="10">
    <source>
        <dbReference type="Proteomes" id="UP001519287"/>
    </source>
</evidence>
<dbReference type="CDD" id="cd06261">
    <property type="entry name" value="TM_PBP2"/>
    <property type="match status" value="1"/>
</dbReference>
<dbReference type="SUPFAM" id="SSF161098">
    <property type="entry name" value="MetI-like"/>
    <property type="match status" value="1"/>
</dbReference>
<dbReference type="PANTHER" id="PTHR43227:SF11">
    <property type="entry name" value="BLL4140 PROTEIN"/>
    <property type="match status" value="1"/>
</dbReference>
<feature type="transmembrane region" description="Helical" evidence="7">
    <location>
        <begin position="210"/>
        <end position="234"/>
    </location>
</feature>
<organism evidence="9 10">
    <name type="scientific">Paenibacillus eucommiae</name>
    <dbReference type="NCBI Taxonomy" id="1355755"/>
    <lineage>
        <taxon>Bacteria</taxon>
        <taxon>Bacillati</taxon>
        <taxon>Bacillota</taxon>
        <taxon>Bacilli</taxon>
        <taxon>Bacillales</taxon>
        <taxon>Paenibacillaceae</taxon>
        <taxon>Paenibacillus</taxon>
    </lineage>
</organism>
<evidence type="ECO:0000313" key="9">
    <source>
        <dbReference type="EMBL" id="MBP1990933.1"/>
    </source>
</evidence>
<evidence type="ECO:0000259" key="8">
    <source>
        <dbReference type="PROSITE" id="PS50928"/>
    </source>
</evidence>
<reference evidence="9 10" key="1">
    <citation type="submission" date="2021-03" db="EMBL/GenBank/DDBJ databases">
        <title>Genomic Encyclopedia of Type Strains, Phase IV (KMG-IV): sequencing the most valuable type-strain genomes for metagenomic binning, comparative biology and taxonomic classification.</title>
        <authorList>
            <person name="Goeker M."/>
        </authorList>
    </citation>
    <scope>NUCLEOTIDE SEQUENCE [LARGE SCALE GENOMIC DNA]</scope>
    <source>
        <strain evidence="9 10">DSM 26048</strain>
    </source>
</reference>
<keyword evidence="10" id="KW-1185">Reference proteome</keyword>
<feature type="transmembrane region" description="Helical" evidence="7">
    <location>
        <begin position="275"/>
        <end position="294"/>
    </location>
</feature>
<dbReference type="EMBL" id="JAGGLB010000007">
    <property type="protein sequence ID" value="MBP1990933.1"/>
    <property type="molecule type" value="Genomic_DNA"/>
</dbReference>
<keyword evidence="6 7" id="KW-0472">Membrane</keyword>
<comment type="caution">
    <text evidence="9">The sequence shown here is derived from an EMBL/GenBank/DDBJ whole genome shotgun (WGS) entry which is preliminary data.</text>
</comment>
<accession>A0ABS4ITQ8</accession>
<keyword evidence="2 7" id="KW-0813">Transport</keyword>
<evidence type="ECO:0000256" key="3">
    <source>
        <dbReference type="ARBA" id="ARBA00022475"/>
    </source>
</evidence>
<sequence>MSTIKKRRISKGQITLLMMAFPCVIAVILFSYLPLLGWIIAFFDYKPGFKIFDVPFVGFKYFEMAFNDPELLLVLRNTLVISFLGILISPSSVIFAIMLTEMRGKVLRKFVQSTTTLPYFISWVLVYAVAYVMFSVGDGMLNKVLFNFHLISSPLNPLANPDIVWFFQTAIAVWKNLGFGAIVYIAAITGIDPEQYDAAAVDGANRLMKIWHVTIPGLIPTFLTLLLLNIGGLLNNGFEQYYLFNNALVQEKIQVLDLYVYRIGIYLNNYPMSTAIGMTKTLVSILLLTTANYLSKKLRDQSIF</sequence>
<name>A0ABS4ITQ8_9BACL</name>
<evidence type="ECO:0000256" key="4">
    <source>
        <dbReference type="ARBA" id="ARBA00022692"/>
    </source>
</evidence>
<dbReference type="Gene3D" id="1.10.3720.10">
    <property type="entry name" value="MetI-like"/>
    <property type="match status" value="1"/>
</dbReference>
<proteinExistence type="inferred from homology"/>
<evidence type="ECO:0000256" key="1">
    <source>
        <dbReference type="ARBA" id="ARBA00004651"/>
    </source>
</evidence>
<protein>
    <submittedName>
        <fullName evidence="9">Aldouronate transport system permease protein</fullName>
    </submittedName>
</protein>
<feature type="transmembrane region" description="Helical" evidence="7">
    <location>
        <begin position="163"/>
        <end position="189"/>
    </location>
</feature>
<dbReference type="Proteomes" id="UP001519287">
    <property type="component" value="Unassembled WGS sequence"/>
</dbReference>
<keyword evidence="4 7" id="KW-0812">Transmembrane</keyword>
<comment type="subcellular location">
    <subcellularLocation>
        <location evidence="1 7">Cell membrane</location>
        <topology evidence="1 7">Multi-pass membrane protein</topology>
    </subcellularLocation>
</comment>
<evidence type="ECO:0000256" key="5">
    <source>
        <dbReference type="ARBA" id="ARBA00022989"/>
    </source>
</evidence>
<comment type="similarity">
    <text evidence="7">Belongs to the binding-protein-dependent transport system permease family.</text>
</comment>
<feature type="domain" description="ABC transmembrane type-1" evidence="8">
    <location>
        <begin position="75"/>
        <end position="291"/>
    </location>
</feature>
<evidence type="ECO:0000256" key="6">
    <source>
        <dbReference type="ARBA" id="ARBA00023136"/>
    </source>
</evidence>
<keyword evidence="5 7" id="KW-1133">Transmembrane helix</keyword>
<dbReference type="PROSITE" id="PS50928">
    <property type="entry name" value="ABC_TM1"/>
    <property type="match status" value="1"/>
</dbReference>
<evidence type="ECO:0000256" key="7">
    <source>
        <dbReference type="RuleBase" id="RU363032"/>
    </source>
</evidence>
<feature type="transmembrane region" description="Helical" evidence="7">
    <location>
        <begin position="20"/>
        <end position="43"/>
    </location>
</feature>
<dbReference type="PANTHER" id="PTHR43227">
    <property type="entry name" value="BLL4140 PROTEIN"/>
    <property type="match status" value="1"/>
</dbReference>
<dbReference type="InterPro" id="IPR035906">
    <property type="entry name" value="MetI-like_sf"/>
</dbReference>
<gene>
    <name evidence="9" type="ORF">J2Z66_002540</name>
</gene>
<dbReference type="RefSeq" id="WP_245375495.1">
    <property type="nucleotide sequence ID" value="NZ_JAGGLB010000007.1"/>
</dbReference>
<feature type="transmembrane region" description="Helical" evidence="7">
    <location>
        <begin position="119"/>
        <end position="137"/>
    </location>
</feature>